<dbReference type="CDD" id="cd02440">
    <property type="entry name" value="AdoMet_MTases"/>
    <property type="match status" value="1"/>
</dbReference>
<keyword evidence="3" id="KW-0949">S-adenosyl-L-methionine</keyword>
<dbReference type="Gene3D" id="1.10.10.10">
    <property type="entry name" value="Winged helix-like DNA-binding domain superfamily/Winged helix DNA-binding domain"/>
    <property type="match status" value="1"/>
</dbReference>
<name>A0A4Y7RFH2_9FIRM</name>
<gene>
    <name evidence="5" type="ORF">Psch_00608</name>
</gene>
<proteinExistence type="predicted"/>
<dbReference type="SUPFAM" id="SSF46785">
    <property type="entry name" value="Winged helix' DNA-binding domain"/>
    <property type="match status" value="1"/>
</dbReference>
<dbReference type="InterPro" id="IPR036390">
    <property type="entry name" value="WH_DNA-bd_sf"/>
</dbReference>
<reference evidence="5 6" key="1">
    <citation type="journal article" date="2018" name="Environ. Microbiol.">
        <title>Novel energy conservation strategies and behaviour of Pelotomaculum schinkii driving syntrophic propionate catabolism.</title>
        <authorList>
            <person name="Hidalgo-Ahumada C.A.P."/>
            <person name="Nobu M.K."/>
            <person name="Narihiro T."/>
            <person name="Tamaki H."/>
            <person name="Liu W.T."/>
            <person name="Kamagata Y."/>
            <person name="Stams A.J.M."/>
            <person name="Imachi H."/>
            <person name="Sousa D.Z."/>
        </authorList>
    </citation>
    <scope>NUCLEOTIDE SEQUENCE [LARGE SCALE GENOMIC DNA]</scope>
    <source>
        <strain evidence="5 6">HH</strain>
    </source>
</reference>
<evidence type="ECO:0000256" key="3">
    <source>
        <dbReference type="ARBA" id="ARBA00022691"/>
    </source>
</evidence>
<accession>A0A4Y7RFH2</accession>
<dbReference type="Pfam" id="PF00891">
    <property type="entry name" value="Methyltransf_2"/>
    <property type="match status" value="1"/>
</dbReference>
<keyword evidence="1 5" id="KW-0489">Methyltransferase</keyword>
<dbReference type="EMBL" id="QFGA01000001">
    <property type="protein sequence ID" value="TEB07067.1"/>
    <property type="molecule type" value="Genomic_DNA"/>
</dbReference>
<dbReference type="GO" id="GO:0008171">
    <property type="term" value="F:O-methyltransferase activity"/>
    <property type="evidence" value="ECO:0007669"/>
    <property type="project" value="InterPro"/>
</dbReference>
<comment type="caution">
    <text evidence="5">The sequence shown here is derived from an EMBL/GenBank/DDBJ whole genome shotgun (WGS) entry which is preliminary data.</text>
</comment>
<feature type="domain" description="O-methyltransferase C-terminal" evidence="4">
    <location>
        <begin position="154"/>
        <end position="293"/>
    </location>
</feature>
<dbReference type="AlphaFoldDB" id="A0A4Y7RFH2"/>
<keyword evidence="6" id="KW-1185">Reference proteome</keyword>
<dbReference type="InterPro" id="IPR001077">
    <property type="entry name" value="COMT_C"/>
</dbReference>
<dbReference type="SUPFAM" id="SSF53335">
    <property type="entry name" value="S-adenosyl-L-methionine-dependent methyltransferases"/>
    <property type="match status" value="1"/>
</dbReference>
<dbReference type="RefSeq" id="WP_134217364.1">
    <property type="nucleotide sequence ID" value="NZ_QFGA01000001.1"/>
</dbReference>
<evidence type="ECO:0000313" key="5">
    <source>
        <dbReference type="EMBL" id="TEB07067.1"/>
    </source>
</evidence>
<sequence length="313" mass="33950">MPDESLFAVPQELLILGAAVKTGIVEALHGKPMTVEDLARELNCNARAVWMVTEALAELGYLVRENGRLRLDDQSASMFYDENAPNYTGFAFMHRYNIIKAWIHLPDIIRTGIPYPKEKETPDLPFFLASMARSALQGSAEIAGFCLAGYKKGARVLDIGGGPLTYARAFAALGAQVTILDLPPVVDYMSSFLKENENIEMLPGDFNLGLPQGPYDLVFMGNICHIVGESGNKGLFKKAANVLPIGGKAAIIDFIRGTGPQAAVFGVNMLANTPEGGVWSFEQYSTWLAEAGFGEVVLHELAGRQLLLAVKVK</sequence>
<dbReference type="InterPro" id="IPR016461">
    <property type="entry name" value="COMT-like"/>
</dbReference>
<evidence type="ECO:0000256" key="1">
    <source>
        <dbReference type="ARBA" id="ARBA00022603"/>
    </source>
</evidence>
<evidence type="ECO:0000313" key="6">
    <source>
        <dbReference type="Proteomes" id="UP000298324"/>
    </source>
</evidence>
<dbReference type="Proteomes" id="UP000298324">
    <property type="component" value="Unassembled WGS sequence"/>
</dbReference>
<dbReference type="InterPro" id="IPR036388">
    <property type="entry name" value="WH-like_DNA-bd_sf"/>
</dbReference>
<evidence type="ECO:0000259" key="4">
    <source>
        <dbReference type="Pfam" id="PF00891"/>
    </source>
</evidence>
<protein>
    <submittedName>
        <fullName evidence="5">O-methyltransferase</fullName>
    </submittedName>
</protein>
<dbReference type="Gene3D" id="3.40.50.150">
    <property type="entry name" value="Vaccinia Virus protein VP39"/>
    <property type="match status" value="1"/>
</dbReference>
<keyword evidence="2 5" id="KW-0808">Transferase</keyword>
<dbReference type="PIRSF" id="PIRSF005739">
    <property type="entry name" value="O-mtase"/>
    <property type="match status" value="1"/>
</dbReference>
<dbReference type="InterPro" id="IPR029063">
    <property type="entry name" value="SAM-dependent_MTases_sf"/>
</dbReference>
<organism evidence="5 6">
    <name type="scientific">Pelotomaculum schinkii</name>
    <dbReference type="NCBI Taxonomy" id="78350"/>
    <lineage>
        <taxon>Bacteria</taxon>
        <taxon>Bacillati</taxon>
        <taxon>Bacillota</taxon>
        <taxon>Clostridia</taxon>
        <taxon>Eubacteriales</taxon>
        <taxon>Desulfotomaculaceae</taxon>
        <taxon>Pelotomaculum</taxon>
    </lineage>
</organism>
<dbReference type="GO" id="GO:0032259">
    <property type="term" value="P:methylation"/>
    <property type="evidence" value="ECO:0007669"/>
    <property type="project" value="UniProtKB-KW"/>
</dbReference>
<evidence type="ECO:0000256" key="2">
    <source>
        <dbReference type="ARBA" id="ARBA00022679"/>
    </source>
</evidence>